<dbReference type="InterPro" id="IPR036291">
    <property type="entry name" value="NAD(P)-bd_dom_sf"/>
</dbReference>
<dbReference type="InterPro" id="IPR029903">
    <property type="entry name" value="RmlD-like-bd"/>
</dbReference>
<dbReference type="UniPathway" id="UPA00124"/>
<dbReference type="Pfam" id="PF04321">
    <property type="entry name" value="RmlD_sub_bind"/>
    <property type="match status" value="1"/>
</dbReference>
<dbReference type="OrthoDB" id="9808602at2"/>
<dbReference type="RefSeq" id="WP_090041014.1">
    <property type="nucleotide sequence ID" value="NZ_FOKI01000013.1"/>
</dbReference>
<dbReference type="PANTHER" id="PTHR10491:SF4">
    <property type="entry name" value="METHIONINE ADENOSYLTRANSFERASE 2 SUBUNIT BETA"/>
    <property type="match status" value="1"/>
</dbReference>
<evidence type="ECO:0000259" key="3">
    <source>
        <dbReference type="Pfam" id="PF04321"/>
    </source>
</evidence>
<keyword evidence="2" id="KW-0521">NADP</keyword>
<dbReference type="GO" id="GO:0005829">
    <property type="term" value="C:cytosol"/>
    <property type="evidence" value="ECO:0007669"/>
    <property type="project" value="TreeGrafter"/>
</dbReference>
<gene>
    <name evidence="4" type="ORF">SAMN04488528_101346</name>
</gene>
<dbReference type="SUPFAM" id="SSF51735">
    <property type="entry name" value="NAD(P)-binding Rossmann-fold domains"/>
    <property type="match status" value="1"/>
</dbReference>
<dbReference type="PANTHER" id="PTHR10491">
    <property type="entry name" value="DTDP-4-DEHYDRORHAMNOSE REDUCTASE"/>
    <property type="match status" value="1"/>
</dbReference>
<organism evidence="4 5">
    <name type="scientific">Clostridium frigidicarnis</name>
    <dbReference type="NCBI Taxonomy" id="84698"/>
    <lineage>
        <taxon>Bacteria</taxon>
        <taxon>Bacillati</taxon>
        <taxon>Bacillota</taxon>
        <taxon>Clostridia</taxon>
        <taxon>Eubacteriales</taxon>
        <taxon>Clostridiaceae</taxon>
        <taxon>Clostridium</taxon>
    </lineage>
</organism>
<protein>
    <recommendedName>
        <fullName evidence="2">dTDP-4-dehydrorhamnose reductase</fullName>
        <ecNumber evidence="2">1.1.1.133</ecNumber>
    </recommendedName>
</protein>
<dbReference type="EC" id="1.1.1.133" evidence="2"/>
<dbReference type="STRING" id="84698.SAMN04488528_101346"/>
<evidence type="ECO:0000313" key="4">
    <source>
        <dbReference type="EMBL" id="SFB12779.1"/>
    </source>
</evidence>
<comment type="pathway">
    <text evidence="2">Carbohydrate biosynthesis; dTDP-L-rhamnose biosynthesis.</text>
</comment>
<dbReference type="EMBL" id="FOKI01000013">
    <property type="protein sequence ID" value="SFB12779.1"/>
    <property type="molecule type" value="Genomic_DNA"/>
</dbReference>
<dbReference type="GO" id="GO:0019305">
    <property type="term" value="P:dTDP-rhamnose biosynthetic process"/>
    <property type="evidence" value="ECO:0007669"/>
    <property type="project" value="UniProtKB-UniPathway"/>
</dbReference>
<name>A0A1I0YHD2_9CLOT</name>
<evidence type="ECO:0000256" key="1">
    <source>
        <dbReference type="ARBA" id="ARBA00010944"/>
    </source>
</evidence>
<accession>A0A1I0YHD2</accession>
<dbReference type="GO" id="GO:0008831">
    <property type="term" value="F:dTDP-4-dehydrorhamnose reductase activity"/>
    <property type="evidence" value="ECO:0007669"/>
    <property type="project" value="UniProtKB-EC"/>
</dbReference>
<dbReference type="AlphaFoldDB" id="A0A1I0YHD2"/>
<feature type="domain" description="RmlD-like substrate binding" evidence="3">
    <location>
        <begin position="3"/>
        <end position="238"/>
    </location>
</feature>
<evidence type="ECO:0000256" key="2">
    <source>
        <dbReference type="RuleBase" id="RU364082"/>
    </source>
</evidence>
<proteinExistence type="inferred from homology"/>
<comment type="similarity">
    <text evidence="1 2">Belongs to the dTDP-4-dehydrorhamnose reductase family.</text>
</comment>
<reference evidence="4 5" key="1">
    <citation type="submission" date="2016-10" db="EMBL/GenBank/DDBJ databases">
        <authorList>
            <person name="de Groot N.N."/>
        </authorList>
    </citation>
    <scope>NUCLEOTIDE SEQUENCE [LARGE SCALE GENOMIC DNA]</scope>
    <source>
        <strain evidence="4 5">DSM 12271</strain>
    </source>
</reference>
<evidence type="ECO:0000313" key="5">
    <source>
        <dbReference type="Proteomes" id="UP000198619"/>
    </source>
</evidence>
<keyword evidence="2" id="KW-0560">Oxidoreductase</keyword>
<dbReference type="InterPro" id="IPR005913">
    <property type="entry name" value="dTDP_dehydrorham_reduct"/>
</dbReference>
<dbReference type="Gene3D" id="3.40.50.720">
    <property type="entry name" value="NAD(P)-binding Rossmann-like Domain"/>
    <property type="match status" value="1"/>
</dbReference>
<sequence>MKKILVTGSNGFLASRFIDFYKDKYDIVPLTRNTLDITVENQVLDFFKHNKFDLVFHTAAISDTQKCEREPDLAEEINVRSTLNIAKACTLKNSTLVFASSDQIFNGNSNNGPYAETILPNPNTVYGHTKFECETRIKEFMDNYYNLRLTWLFTFPERCKKVNTNIITNTLNAIFNNSKLKLSDNEFRGMTYVYDVIENFEKLITLPYGDYNYGSENNLSTYDIACYLLKSMNLSNRIDSTLIMDAERFKDLKRDLRISNKKLKENSIIFPITTEGLMKCIYDFGINK</sequence>
<keyword evidence="5" id="KW-1185">Reference proteome</keyword>
<comment type="function">
    <text evidence="2">Catalyzes the reduction of dTDP-6-deoxy-L-lyxo-4-hexulose to yield dTDP-L-rhamnose.</text>
</comment>
<dbReference type="Proteomes" id="UP000198619">
    <property type="component" value="Unassembled WGS sequence"/>
</dbReference>